<evidence type="ECO:0000313" key="2">
    <source>
        <dbReference type="Proteomes" id="UP000014174"/>
    </source>
</evidence>
<proteinExistence type="predicted"/>
<reference evidence="1 2" key="1">
    <citation type="journal article" date="2013" name="Genome Announc.">
        <title>Draft Genome Sequence of Arcticibacter svalbardensis Strain MN12-7T, a Member of the Family Sphingobacteriaceae Isolated from an Arctic Soil Sample.</title>
        <authorList>
            <person name="Shivaji S."/>
            <person name="Ara S."/>
            <person name="Prasad S."/>
            <person name="Manasa B.P."/>
            <person name="Begum Z."/>
            <person name="Singh A."/>
            <person name="Kumar Pinnaka A."/>
        </authorList>
    </citation>
    <scope>NUCLEOTIDE SEQUENCE [LARGE SCALE GENOMIC DNA]</scope>
    <source>
        <strain evidence="1 2">MN12-7</strain>
    </source>
</reference>
<name>R9GX54_9SPHI</name>
<organism evidence="1 2">
    <name type="scientific">Arcticibacter svalbardensis MN12-7</name>
    <dbReference type="NCBI Taxonomy" id="1150600"/>
    <lineage>
        <taxon>Bacteria</taxon>
        <taxon>Pseudomonadati</taxon>
        <taxon>Bacteroidota</taxon>
        <taxon>Sphingobacteriia</taxon>
        <taxon>Sphingobacteriales</taxon>
        <taxon>Sphingobacteriaceae</taxon>
        <taxon>Arcticibacter</taxon>
    </lineage>
</organism>
<dbReference type="Proteomes" id="UP000014174">
    <property type="component" value="Unassembled WGS sequence"/>
</dbReference>
<protein>
    <submittedName>
        <fullName evidence="1">Uncharacterized protein</fullName>
    </submittedName>
</protein>
<accession>R9GX54</accession>
<keyword evidence="2" id="KW-1185">Reference proteome</keyword>
<gene>
    <name evidence="1" type="ORF">ADIARSV_0487</name>
</gene>
<evidence type="ECO:0000313" key="1">
    <source>
        <dbReference type="EMBL" id="EOR96341.1"/>
    </source>
</evidence>
<sequence length="163" mass="18785">MPGTEEEVEYGQWISQPDAEKCRAQYTEVLKCVKNRAFPKGEIEAELPDDDDEIKKLKKFYKNGYNGFIFSRDNILKLFTDAKTPEYLVIMLGSQIKTDSRFVEGEPTVVLIGCEKLPNKKEEETTEFKSLTNIRYEHPPVRVLNASYFIDPDENPDGLLIIE</sequence>
<comment type="caution">
    <text evidence="1">The sequence shown here is derived from an EMBL/GenBank/DDBJ whole genome shotgun (WGS) entry which is preliminary data.</text>
</comment>
<dbReference type="AlphaFoldDB" id="R9GX54"/>
<dbReference type="EMBL" id="AQPN01000019">
    <property type="protein sequence ID" value="EOR96341.1"/>
    <property type="molecule type" value="Genomic_DNA"/>
</dbReference>
<dbReference type="RefSeq" id="WP_016193736.1">
    <property type="nucleotide sequence ID" value="NZ_AQPN01000019.1"/>
</dbReference>
<dbReference type="OrthoDB" id="1146847at2"/>